<evidence type="ECO:0000313" key="3">
    <source>
        <dbReference type="Proteomes" id="UP000054166"/>
    </source>
</evidence>
<evidence type="ECO:0000313" key="2">
    <source>
        <dbReference type="EMBL" id="KIM83015.1"/>
    </source>
</evidence>
<proteinExistence type="predicted"/>
<dbReference type="Proteomes" id="UP000054166">
    <property type="component" value="Unassembled WGS sequence"/>
</dbReference>
<reference evidence="3" key="2">
    <citation type="submission" date="2015-01" db="EMBL/GenBank/DDBJ databases">
        <title>Evolutionary Origins and Diversification of the Mycorrhizal Mutualists.</title>
        <authorList>
            <consortium name="DOE Joint Genome Institute"/>
            <consortium name="Mycorrhizal Genomics Consortium"/>
            <person name="Kohler A."/>
            <person name="Kuo A."/>
            <person name="Nagy L.G."/>
            <person name="Floudas D."/>
            <person name="Copeland A."/>
            <person name="Barry K.W."/>
            <person name="Cichocki N."/>
            <person name="Veneault-Fourrey C."/>
            <person name="LaButti K."/>
            <person name="Lindquist E.A."/>
            <person name="Lipzen A."/>
            <person name="Lundell T."/>
            <person name="Morin E."/>
            <person name="Murat C."/>
            <person name="Riley R."/>
            <person name="Ohm R."/>
            <person name="Sun H."/>
            <person name="Tunlid A."/>
            <person name="Henrissat B."/>
            <person name="Grigoriev I.V."/>
            <person name="Hibbett D.S."/>
            <person name="Martin F."/>
        </authorList>
    </citation>
    <scope>NUCLEOTIDE SEQUENCE [LARGE SCALE GENOMIC DNA]</scope>
    <source>
        <strain evidence="3">F 1598</strain>
    </source>
</reference>
<gene>
    <name evidence="2" type="ORF">PILCRDRAFT_819811</name>
</gene>
<accession>A0A0C3FEV0</accession>
<feature type="chain" id="PRO_5002164223" description="Secreted protein" evidence="1">
    <location>
        <begin position="20"/>
        <end position="56"/>
    </location>
</feature>
<evidence type="ECO:0008006" key="4">
    <source>
        <dbReference type="Google" id="ProtNLM"/>
    </source>
</evidence>
<name>A0A0C3FEV0_PILCF</name>
<evidence type="ECO:0000256" key="1">
    <source>
        <dbReference type="SAM" id="SignalP"/>
    </source>
</evidence>
<dbReference type="HOGENOM" id="CLU_3014998_0_0_1"/>
<organism evidence="2 3">
    <name type="scientific">Piloderma croceum (strain F 1598)</name>
    <dbReference type="NCBI Taxonomy" id="765440"/>
    <lineage>
        <taxon>Eukaryota</taxon>
        <taxon>Fungi</taxon>
        <taxon>Dikarya</taxon>
        <taxon>Basidiomycota</taxon>
        <taxon>Agaricomycotina</taxon>
        <taxon>Agaricomycetes</taxon>
        <taxon>Agaricomycetidae</taxon>
        <taxon>Atheliales</taxon>
        <taxon>Atheliaceae</taxon>
        <taxon>Piloderma</taxon>
    </lineage>
</organism>
<dbReference type="AlphaFoldDB" id="A0A0C3FEV0"/>
<sequence>MVSFEFLVVLCCTIVHLAGGPHCCNQILHPSQASRLIEITSRPQFPFFAYFHPRHR</sequence>
<reference evidence="2 3" key="1">
    <citation type="submission" date="2014-04" db="EMBL/GenBank/DDBJ databases">
        <authorList>
            <consortium name="DOE Joint Genome Institute"/>
            <person name="Kuo A."/>
            <person name="Tarkka M."/>
            <person name="Buscot F."/>
            <person name="Kohler A."/>
            <person name="Nagy L.G."/>
            <person name="Floudas D."/>
            <person name="Copeland A."/>
            <person name="Barry K.W."/>
            <person name="Cichocki N."/>
            <person name="Veneault-Fourrey C."/>
            <person name="LaButti K."/>
            <person name="Lindquist E.A."/>
            <person name="Lipzen A."/>
            <person name="Lundell T."/>
            <person name="Morin E."/>
            <person name="Murat C."/>
            <person name="Sun H."/>
            <person name="Tunlid A."/>
            <person name="Henrissat B."/>
            <person name="Grigoriev I.V."/>
            <person name="Hibbett D.S."/>
            <person name="Martin F."/>
            <person name="Nordberg H.P."/>
            <person name="Cantor M.N."/>
            <person name="Hua S.X."/>
        </authorList>
    </citation>
    <scope>NUCLEOTIDE SEQUENCE [LARGE SCALE GENOMIC DNA]</scope>
    <source>
        <strain evidence="2 3">F 1598</strain>
    </source>
</reference>
<dbReference type="InParanoid" id="A0A0C3FEV0"/>
<feature type="signal peptide" evidence="1">
    <location>
        <begin position="1"/>
        <end position="19"/>
    </location>
</feature>
<protein>
    <recommendedName>
        <fullName evidence="4">Secreted protein</fullName>
    </recommendedName>
</protein>
<keyword evidence="3" id="KW-1185">Reference proteome</keyword>
<dbReference type="EMBL" id="KN832992">
    <property type="protein sequence ID" value="KIM83015.1"/>
    <property type="molecule type" value="Genomic_DNA"/>
</dbReference>
<keyword evidence="1" id="KW-0732">Signal</keyword>